<evidence type="ECO:0000259" key="3">
    <source>
        <dbReference type="Pfam" id="PF14371"/>
    </source>
</evidence>
<comment type="caution">
    <text evidence="4">The sequence shown here is derived from an EMBL/GenBank/DDBJ whole genome shotgun (WGS) entry which is preliminary data.</text>
</comment>
<feature type="chain" id="PRO_5035145331" evidence="2">
    <location>
        <begin position="20"/>
        <end position="219"/>
    </location>
</feature>
<evidence type="ECO:0000313" key="5">
    <source>
        <dbReference type="Proteomes" id="UP000652681"/>
    </source>
</evidence>
<keyword evidence="2" id="KW-0732">Signal</keyword>
<name>A0A8J6PN34_9FLAO</name>
<organism evidence="4 5">
    <name type="scientific">Taishania pollutisoli</name>
    <dbReference type="NCBI Taxonomy" id="2766479"/>
    <lineage>
        <taxon>Bacteria</taxon>
        <taxon>Pseudomonadati</taxon>
        <taxon>Bacteroidota</taxon>
        <taxon>Flavobacteriia</taxon>
        <taxon>Flavobacteriales</taxon>
        <taxon>Crocinitomicaceae</taxon>
        <taxon>Taishania</taxon>
    </lineage>
</organism>
<protein>
    <submittedName>
        <fullName evidence="4">DUF4412 domain-containing protein</fullName>
    </submittedName>
</protein>
<reference evidence="4" key="1">
    <citation type="submission" date="2020-09" db="EMBL/GenBank/DDBJ databases">
        <title>Taishania pollutisoli gen. nov., sp. nov., Isolated from Tetrabromobisphenol A-Contaminated Soil.</title>
        <authorList>
            <person name="Chen Q."/>
        </authorList>
    </citation>
    <scope>NUCLEOTIDE SEQUENCE</scope>
    <source>
        <strain evidence="4">CZZ-1</strain>
    </source>
</reference>
<evidence type="ECO:0000256" key="2">
    <source>
        <dbReference type="SAM" id="SignalP"/>
    </source>
</evidence>
<sequence>MKKIFSLLTVLLITACSFAQINEGKVKYNLEFNSPDPAMQAQFAMLKGSTMQMYFSPEFNRVEMNMGMFVQSATVVDIKGKQSVMTMDGMMGKKATKMSTESPEKEETPDVEVEKTTESKKVAGYKCTKYIITTEDGSVVNMWVTDELVSSKEGMQFVDDKIQGFPLEFEVAAEGMTMVFSAIEVEKGLKKYNKKDIFNMSIPEGYEVINAEDWKGMGM</sequence>
<feature type="domain" description="DUF4412" evidence="3">
    <location>
        <begin position="49"/>
        <end position="150"/>
    </location>
</feature>
<feature type="compositionally biased region" description="Basic and acidic residues" evidence="1">
    <location>
        <begin position="102"/>
        <end position="115"/>
    </location>
</feature>
<feature type="signal peptide" evidence="2">
    <location>
        <begin position="1"/>
        <end position="19"/>
    </location>
</feature>
<evidence type="ECO:0000256" key="1">
    <source>
        <dbReference type="SAM" id="MobiDB-lite"/>
    </source>
</evidence>
<evidence type="ECO:0000313" key="4">
    <source>
        <dbReference type="EMBL" id="MBC9813770.1"/>
    </source>
</evidence>
<accession>A0A8J6PN34</accession>
<dbReference type="PROSITE" id="PS51257">
    <property type="entry name" value="PROKAR_LIPOPROTEIN"/>
    <property type="match status" value="1"/>
</dbReference>
<proteinExistence type="predicted"/>
<dbReference type="InterPro" id="IPR025524">
    <property type="entry name" value="DUF4412"/>
</dbReference>
<feature type="region of interest" description="Disordered" evidence="1">
    <location>
        <begin position="92"/>
        <end position="115"/>
    </location>
</feature>
<dbReference type="RefSeq" id="WP_163492922.1">
    <property type="nucleotide sequence ID" value="NZ_JACVEL010000015.1"/>
</dbReference>
<dbReference type="AlphaFoldDB" id="A0A8J6PN34"/>
<gene>
    <name evidence="4" type="ORF">H9Y05_14945</name>
</gene>
<dbReference type="EMBL" id="JACVEL010000015">
    <property type="protein sequence ID" value="MBC9813770.1"/>
    <property type="molecule type" value="Genomic_DNA"/>
</dbReference>
<dbReference type="Pfam" id="PF14371">
    <property type="entry name" value="DUF4412"/>
    <property type="match status" value="1"/>
</dbReference>
<keyword evidence="5" id="KW-1185">Reference proteome</keyword>
<dbReference type="Proteomes" id="UP000652681">
    <property type="component" value="Unassembled WGS sequence"/>
</dbReference>